<name>A0A3B1DEF6_9ZZZZ</name>
<dbReference type="SMART" id="SM00900">
    <property type="entry name" value="FMN_bind"/>
    <property type="match status" value="1"/>
</dbReference>
<gene>
    <name evidence="7" type="ORF">MNBD_NITROSPIRAE02-1367</name>
</gene>
<evidence type="ECO:0000256" key="3">
    <source>
        <dbReference type="ARBA" id="ARBA00022630"/>
    </source>
</evidence>
<dbReference type="AlphaFoldDB" id="A0A3B1DEF6"/>
<accession>A0A3B1DEF6</accession>
<dbReference type="GO" id="GO:0010181">
    <property type="term" value="F:FMN binding"/>
    <property type="evidence" value="ECO:0007669"/>
    <property type="project" value="InterPro"/>
</dbReference>
<reference evidence="7" key="1">
    <citation type="submission" date="2018-06" db="EMBL/GenBank/DDBJ databases">
        <authorList>
            <person name="Zhirakovskaya E."/>
        </authorList>
    </citation>
    <scope>NUCLEOTIDE SEQUENCE</scope>
</reference>
<dbReference type="GO" id="GO:0022900">
    <property type="term" value="P:electron transport chain"/>
    <property type="evidence" value="ECO:0007669"/>
    <property type="project" value="InterPro"/>
</dbReference>
<organism evidence="7">
    <name type="scientific">hydrothermal vent metagenome</name>
    <dbReference type="NCBI Taxonomy" id="652676"/>
    <lineage>
        <taxon>unclassified sequences</taxon>
        <taxon>metagenomes</taxon>
        <taxon>ecological metagenomes</taxon>
    </lineage>
</organism>
<dbReference type="EMBL" id="UOGH01000021">
    <property type="protein sequence ID" value="VAX27027.1"/>
    <property type="molecule type" value="Genomic_DNA"/>
</dbReference>
<keyword evidence="2" id="KW-0597">Phosphoprotein</keyword>
<dbReference type="GO" id="GO:0009055">
    <property type="term" value="F:electron transfer activity"/>
    <property type="evidence" value="ECO:0007669"/>
    <property type="project" value="InterPro"/>
</dbReference>
<keyword evidence="4" id="KW-0288">FMN</keyword>
<evidence type="ECO:0000259" key="6">
    <source>
        <dbReference type="SMART" id="SM00900"/>
    </source>
</evidence>
<evidence type="ECO:0000256" key="1">
    <source>
        <dbReference type="ARBA" id="ARBA00022448"/>
    </source>
</evidence>
<proteinExistence type="predicted"/>
<dbReference type="GO" id="GO:0005886">
    <property type="term" value="C:plasma membrane"/>
    <property type="evidence" value="ECO:0007669"/>
    <property type="project" value="InterPro"/>
</dbReference>
<dbReference type="InterPro" id="IPR010209">
    <property type="entry name" value="Ion_transpt_RnfG/RsxG"/>
</dbReference>
<keyword evidence="1" id="KW-0813">Transport</keyword>
<dbReference type="InterPro" id="IPR007329">
    <property type="entry name" value="FMN-bd"/>
</dbReference>
<dbReference type="PANTHER" id="PTHR36118">
    <property type="entry name" value="ION-TRANSLOCATING OXIDOREDUCTASE COMPLEX SUBUNIT G"/>
    <property type="match status" value="1"/>
</dbReference>
<feature type="non-terminal residue" evidence="7">
    <location>
        <position position="1"/>
    </location>
</feature>
<feature type="domain" description="FMN-binding" evidence="6">
    <location>
        <begin position="26"/>
        <end position="115"/>
    </location>
</feature>
<evidence type="ECO:0000256" key="5">
    <source>
        <dbReference type="ARBA" id="ARBA00022982"/>
    </source>
</evidence>
<dbReference type="PANTHER" id="PTHR36118:SF1">
    <property type="entry name" value="ION-TRANSLOCATING OXIDOREDUCTASE COMPLEX SUBUNIT G"/>
    <property type="match status" value="1"/>
</dbReference>
<evidence type="ECO:0000256" key="2">
    <source>
        <dbReference type="ARBA" id="ARBA00022553"/>
    </source>
</evidence>
<evidence type="ECO:0000313" key="7">
    <source>
        <dbReference type="EMBL" id="VAX27027.1"/>
    </source>
</evidence>
<keyword evidence="5" id="KW-0249">Electron transport</keyword>
<protein>
    <recommendedName>
        <fullName evidence="6">FMN-binding domain-containing protein</fullName>
    </recommendedName>
</protein>
<dbReference type="Pfam" id="PF04205">
    <property type="entry name" value="FMN_bind"/>
    <property type="match status" value="1"/>
</dbReference>
<sequence>ELARAPLDSRLVTVYIGQKAGGEVEGYAFLEQHLIRTKPETLMVVVDPKGKVGAVYVLAFFEPPEYLPSKRWIKQFIGRGLSSELQIGREIQGITGATLSTRAILKAVRRALAVHKVMILPEERQ</sequence>
<evidence type="ECO:0000256" key="4">
    <source>
        <dbReference type="ARBA" id="ARBA00022643"/>
    </source>
</evidence>
<keyword evidence="3" id="KW-0285">Flavoprotein</keyword>